<evidence type="ECO:0000313" key="10">
    <source>
        <dbReference type="Proteomes" id="UP000681343"/>
    </source>
</evidence>
<dbReference type="Proteomes" id="UP000681343">
    <property type="component" value="Chromosome"/>
</dbReference>
<comment type="catalytic activity">
    <reaction evidence="5 6">
        <text>adenine + H2O + H(+) = hypoxanthine + NH4(+)</text>
        <dbReference type="Rhea" id="RHEA:23688"/>
        <dbReference type="ChEBI" id="CHEBI:15377"/>
        <dbReference type="ChEBI" id="CHEBI:15378"/>
        <dbReference type="ChEBI" id="CHEBI:16708"/>
        <dbReference type="ChEBI" id="CHEBI:17368"/>
        <dbReference type="ChEBI" id="CHEBI:28938"/>
        <dbReference type="EC" id="3.5.4.2"/>
    </reaction>
</comment>
<dbReference type="CDD" id="cd01295">
    <property type="entry name" value="AdeC"/>
    <property type="match status" value="1"/>
</dbReference>
<keyword evidence="3 6" id="KW-0378">Hydrolase</keyword>
<keyword evidence="4 6" id="KW-0464">Manganese</keyword>
<dbReference type="SUPFAM" id="SSF51556">
    <property type="entry name" value="Metallo-dependent hydrolases"/>
    <property type="match status" value="1"/>
</dbReference>
<reference evidence="9" key="1">
    <citation type="submission" date="2020-09" db="EMBL/GenBank/DDBJ databases">
        <title>New species isolated from human feces.</title>
        <authorList>
            <person name="Kitahara M."/>
            <person name="Shigeno Y."/>
            <person name="Shime M."/>
            <person name="Matsumoto Y."/>
            <person name="Nakamura S."/>
            <person name="Motooka D."/>
            <person name="Fukuoka S."/>
            <person name="Nishikawa H."/>
            <person name="Benno Y."/>
        </authorList>
    </citation>
    <scope>NUCLEOTIDE SEQUENCE</scope>
    <source>
        <strain evidence="9">MM35</strain>
    </source>
</reference>
<dbReference type="InterPro" id="IPR006679">
    <property type="entry name" value="Adenine_deam"/>
</dbReference>
<protein>
    <recommendedName>
        <fullName evidence="2 6">Adenine deaminase</fullName>
        <shortName evidence="6">Adenase</shortName>
        <shortName evidence="6">Adenine aminase</shortName>
        <ecNumber evidence="2 6">3.5.4.2</ecNumber>
    </recommendedName>
</protein>
<evidence type="ECO:0000259" key="7">
    <source>
        <dbReference type="Pfam" id="PF01979"/>
    </source>
</evidence>
<dbReference type="GO" id="GO:0006146">
    <property type="term" value="P:adenine catabolic process"/>
    <property type="evidence" value="ECO:0007669"/>
    <property type="project" value="InterPro"/>
</dbReference>
<proteinExistence type="inferred from homology"/>
<comment type="similarity">
    <text evidence="1 6">Belongs to the metallo-dependent hydrolases superfamily. Adenine deaminase family.</text>
</comment>
<dbReference type="PANTHER" id="PTHR11113:SF2">
    <property type="entry name" value="ADENINE DEAMINASE"/>
    <property type="match status" value="1"/>
</dbReference>
<comment type="cofactor">
    <cofactor evidence="6">
        <name>Mn(2+)</name>
        <dbReference type="ChEBI" id="CHEBI:29035"/>
    </cofactor>
</comment>
<name>A0A810PXV1_9FIRM</name>
<dbReference type="Gene3D" id="3.20.20.140">
    <property type="entry name" value="Metal-dependent hydrolases"/>
    <property type="match status" value="1"/>
</dbReference>
<dbReference type="Pfam" id="PF13382">
    <property type="entry name" value="Adenine_deam_C"/>
    <property type="match status" value="1"/>
</dbReference>
<dbReference type="EMBL" id="AP023415">
    <property type="protein sequence ID" value="BCK78516.1"/>
    <property type="molecule type" value="Genomic_DNA"/>
</dbReference>
<evidence type="ECO:0000256" key="6">
    <source>
        <dbReference type="HAMAP-Rule" id="MF_01518"/>
    </source>
</evidence>
<dbReference type="InterPro" id="IPR026912">
    <property type="entry name" value="Adenine_deam_C"/>
</dbReference>
<evidence type="ECO:0000256" key="3">
    <source>
        <dbReference type="ARBA" id="ARBA00022801"/>
    </source>
</evidence>
<evidence type="ECO:0000256" key="4">
    <source>
        <dbReference type="ARBA" id="ARBA00023211"/>
    </source>
</evidence>
<organism evidence="9 10">
    <name type="scientific">Vescimonas fastidiosa</name>
    <dbReference type="NCBI Taxonomy" id="2714353"/>
    <lineage>
        <taxon>Bacteria</taxon>
        <taxon>Bacillati</taxon>
        <taxon>Bacillota</taxon>
        <taxon>Clostridia</taxon>
        <taxon>Eubacteriales</taxon>
        <taxon>Oscillospiraceae</taxon>
        <taxon>Vescimonas</taxon>
    </lineage>
</organism>
<dbReference type="KEGG" id="vfa:MM35RIKEN_07080"/>
<evidence type="ECO:0000313" key="9">
    <source>
        <dbReference type="EMBL" id="BCK78516.1"/>
    </source>
</evidence>
<dbReference type="InterPro" id="IPR006680">
    <property type="entry name" value="Amidohydro-rel"/>
</dbReference>
<dbReference type="InterPro" id="IPR011059">
    <property type="entry name" value="Metal-dep_hydrolase_composite"/>
</dbReference>
<keyword evidence="10" id="KW-1185">Reference proteome</keyword>
<dbReference type="NCBIfam" id="TIGR01178">
    <property type="entry name" value="ade"/>
    <property type="match status" value="1"/>
</dbReference>
<dbReference type="PANTHER" id="PTHR11113">
    <property type="entry name" value="N-ACETYLGLUCOSAMINE-6-PHOSPHATE DEACETYLASE"/>
    <property type="match status" value="1"/>
</dbReference>
<sequence length="575" mass="62768">MSVKESYAGKINRKLNKKLHVIDVAAGRVPADLVLKNATYVNVFSNELCSGDIAVAEGLIVGMGEYHGKVELDVTGKIVLPGFLDAHIHLESSLVSPTEFAKAVLPHGTTTVITDPHEISNVMGTDGIEYMLQATEDLPVDVRFMLPSCVPATPLDESGAILDYRAIDSFYDHPRVQGLAEMMNFVGTVNGDPQVVEKIVASQAHHKKIDGHAPGLSGNDLNAYIAAGVYSDHECSDLNDALAKLERGQFIMIREGTAARNLEALVPLLCSKYVDRCMFCTDDKHPNDLLEKGHIDYIVKKAISLGVDPIIAVKAACHTAARYFLLNNRGAIAPGYLGDFVIIDNFNDFNIKMVFKRGELMYDGQLRDFPTPEIDPYLVKRAHDTFHLTKLTAEDFKDGRPHAIIGLVPGEIISEDAGYIDHIDVEYDILKVAVIERHKNTHHIGLGYIKGYGLKSGAVATSISHDSHNIIVVGTNEEEMAAAANRIVENHGGITVMENGNVLGEVTLAIAGIMSDDPLVMVNSALESAKDEAFRLGVSRDIDPFMTLSFMALPVIPTLRITTRGVFDVNTQRYI</sequence>
<feature type="domain" description="Amidohydrolase-related" evidence="7">
    <location>
        <begin position="78"/>
        <end position="360"/>
    </location>
</feature>
<dbReference type="InterPro" id="IPR032466">
    <property type="entry name" value="Metal_Hydrolase"/>
</dbReference>
<evidence type="ECO:0000259" key="8">
    <source>
        <dbReference type="Pfam" id="PF13382"/>
    </source>
</evidence>
<evidence type="ECO:0000256" key="5">
    <source>
        <dbReference type="ARBA" id="ARBA00047720"/>
    </source>
</evidence>
<dbReference type="HAMAP" id="MF_01518">
    <property type="entry name" value="Adenine_deamin"/>
    <property type="match status" value="1"/>
</dbReference>
<evidence type="ECO:0000256" key="2">
    <source>
        <dbReference type="ARBA" id="ARBA00012782"/>
    </source>
</evidence>
<gene>
    <name evidence="6 9" type="primary">ade</name>
    <name evidence="9" type="ORF">MM35RIKEN_07080</name>
</gene>
<dbReference type="SUPFAM" id="SSF51338">
    <property type="entry name" value="Composite domain of metallo-dependent hydrolases"/>
    <property type="match status" value="1"/>
</dbReference>
<evidence type="ECO:0000256" key="1">
    <source>
        <dbReference type="ARBA" id="ARBA00006773"/>
    </source>
</evidence>
<dbReference type="RefSeq" id="WP_212819373.1">
    <property type="nucleotide sequence ID" value="NZ_AP023415.1"/>
</dbReference>
<dbReference type="Pfam" id="PF01979">
    <property type="entry name" value="Amidohydro_1"/>
    <property type="match status" value="1"/>
</dbReference>
<dbReference type="EC" id="3.5.4.2" evidence="2 6"/>
<dbReference type="Gene3D" id="2.30.40.10">
    <property type="entry name" value="Urease, subunit C, domain 1"/>
    <property type="match status" value="1"/>
</dbReference>
<dbReference type="GO" id="GO:0000034">
    <property type="term" value="F:adenine deaminase activity"/>
    <property type="evidence" value="ECO:0007669"/>
    <property type="project" value="UniProtKB-UniRule"/>
</dbReference>
<dbReference type="AlphaFoldDB" id="A0A810PXV1"/>
<accession>A0A810PXV1</accession>
<feature type="domain" description="Adenine deaminase C-terminal" evidence="8">
    <location>
        <begin position="422"/>
        <end position="572"/>
    </location>
</feature>